<comment type="similarity">
    <text evidence="2 8">Belongs to the type IA topoisomerase family.</text>
</comment>
<dbReference type="PANTHER" id="PTHR42785">
    <property type="entry name" value="DNA TOPOISOMERASE, TYPE IA, CORE"/>
    <property type="match status" value="1"/>
</dbReference>
<evidence type="ECO:0000259" key="11">
    <source>
        <dbReference type="PROSITE" id="PS52039"/>
    </source>
</evidence>
<dbReference type="OrthoDB" id="9804262at2"/>
<name>A0A2Z4FGN6_9DELT</name>
<feature type="site" description="Interaction with DNA" evidence="8">
    <location>
        <position position="161"/>
    </location>
</feature>
<dbReference type="SMART" id="SM00493">
    <property type="entry name" value="TOPRIM"/>
    <property type="match status" value="1"/>
</dbReference>
<evidence type="ECO:0000256" key="5">
    <source>
        <dbReference type="ARBA" id="ARBA00023029"/>
    </source>
</evidence>
<dbReference type="InterPro" id="IPR003602">
    <property type="entry name" value="Topo_IA_DNA-bd_dom"/>
</dbReference>
<gene>
    <name evidence="8 12" type="primary">topA</name>
    <name evidence="12" type="ORF">DN745_01890</name>
</gene>
<dbReference type="InterPro" id="IPR013497">
    <property type="entry name" value="Topo_IA_cen"/>
</dbReference>
<evidence type="ECO:0000313" key="13">
    <source>
        <dbReference type="Proteomes" id="UP000249799"/>
    </source>
</evidence>
<feature type="region of interest" description="Disordered" evidence="9">
    <location>
        <begin position="862"/>
        <end position="914"/>
    </location>
</feature>
<dbReference type="Gene3D" id="1.10.460.10">
    <property type="entry name" value="Topoisomerase I, domain 2"/>
    <property type="match status" value="1"/>
</dbReference>
<evidence type="ECO:0000256" key="8">
    <source>
        <dbReference type="HAMAP-Rule" id="MF_00952"/>
    </source>
</evidence>
<dbReference type="PANTHER" id="PTHR42785:SF1">
    <property type="entry name" value="DNA TOPOISOMERASE"/>
    <property type="match status" value="1"/>
</dbReference>
<feature type="compositionally biased region" description="Basic residues" evidence="9">
    <location>
        <begin position="871"/>
        <end position="914"/>
    </location>
</feature>
<dbReference type="InterPro" id="IPR006171">
    <property type="entry name" value="TOPRIM_dom"/>
</dbReference>
<dbReference type="Pfam" id="PF13368">
    <property type="entry name" value="Toprim_C_rpt"/>
    <property type="match status" value="3"/>
</dbReference>
<organism evidence="12 13">
    <name type="scientific">Bradymonas sediminis</name>
    <dbReference type="NCBI Taxonomy" id="1548548"/>
    <lineage>
        <taxon>Bacteria</taxon>
        <taxon>Deltaproteobacteria</taxon>
        <taxon>Bradymonadales</taxon>
        <taxon>Bradymonadaceae</taxon>
        <taxon>Bradymonas</taxon>
    </lineage>
</organism>
<evidence type="ECO:0000259" key="10">
    <source>
        <dbReference type="PROSITE" id="PS50880"/>
    </source>
</evidence>
<feature type="site" description="Interaction with DNA" evidence="8">
    <location>
        <position position="156"/>
    </location>
</feature>
<keyword evidence="5 8" id="KW-0799">Topoisomerase</keyword>
<dbReference type="Gene3D" id="3.40.50.140">
    <property type="match status" value="1"/>
</dbReference>
<dbReference type="SMART" id="SM00436">
    <property type="entry name" value="TOP1Bc"/>
    <property type="match status" value="1"/>
</dbReference>
<feature type="domain" description="Toprim" evidence="10">
    <location>
        <begin position="2"/>
        <end position="127"/>
    </location>
</feature>
<evidence type="ECO:0000256" key="9">
    <source>
        <dbReference type="SAM" id="MobiDB-lite"/>
    </source>
</evidence>
<dbReference type="AlphaFoldDB" id="A0A2Z4FGN6"/>
<evidence type="ECO:0000313" key="12">
    <source>
        <dbReference type="EMBL" id="AWV88151.1"/>
    </source>
</evidence>
<keyword evidence="6 8" id="KW-0238">DNA-binding</keyword>
<dbReference type="InterPro" id="IPR023406">
    <property type="entry name" value="Topo_IA_AS"/>
</dbReference>
<dbReference type="CDD" id="cd00186">
    <property type="entry name" value="TOP1Ac"/>
    <property type="match status" value="1"/>
</dbReference>
<keyword evidence="4" id="KW-0460">Magnesium</keyword>
<evidence type="ECO:0000256" key="7">
    <source>
        <dbReference type="ARBA" id="ARBA00023235"/>
    </source>
</evidence>
<dbReference type="GO" id="GO:0003677">
    <property type="term" value="F:DNA binding"/>
    <property type="evidence" value="ECO:0007669"/>
    <property type="project" value="UniProtKB-KW"/>
</dbReference>
<dbReference type="SUPFAM" id="SSF56712">
    <property type="entry name" value="Prokaryotic type I DNA topoisomerase"/>
    <property type="match status" value="1"/>
</dbReference>
<dbReference type="Gene3D" id="1.10.290.10">
    <property type="entry name" value="Topoisomerase I, domain 4"/>
    <property type="match status" value="1"/>
</dbReference>
<dbReference type="InterPro" id="IPR034149">
    <property type="entry name" value="TOPRIM_TopoI"/>
</dbReference>
<evidence type="ECO:0000256" key="2">
    <source>
        <dbReference type="ARBA" id="ARBA00009446"/>
    </source>
</evidence>
<dbReference type="GO" id="GO:0006265">
    <property type="term" value="P:DNA topological change"/>
    <property type="evidence" value="ECO:0007669"/>
    <property type="project" value="UniProtKB-UniRule"/>
</dbReference>
<dbReference type="Pfam" id="PF01131">
    <property type="entry name" value="Topoisom_bac"/>
    <property type="match status" value="1"/>
</dbReference>
<feature type="region of interest" description="Interaction with DNA" evidence="8">
    <location>
        <begin position="176"/>
        <end position="181"/>
    </location>
</feature>
<dbReference type="InterPro" id="IPR003601">
    <property type="entry name" value="Topo_IA_2"/>
</dbReference>
<dbReference type="PRINTS" id="PR00417">
    <property type="entry name" value="PRTPISMRASEI"/>
</dbReference>
<feature type="site" description="Interaction with DNA" evidence="8">
    <location>
        <position position="153"/>
    </location>
</feature>
<dbReference type="PROSITE" id="PS52039">
    <property type="entry name" value="TOPO_IA_2"/>
    <property type="match status" value="1"/>
</dbReference>
<dbReference type="InterPro" id="IPR028612">
    <property type="entry name" value="Topoisom_1_IA"/>
</dbReference>
<keyword evidence="7 8" id="KW-0413">Isomerase</keyword>
<dbReference type="HAMAP" id="MF_00952">
    <property type="entry name" value="Topoisom_1_prok"/>
    <property type="match status" value="1"/>
</dbReference>
<feature type="active site" description="O-(5'-phospho-DNA)-tyrosine intermediate" evidence="8">
    <location>
        <position position="321"/>
    </location>
</feature>
<dbReference type="InterPro" id="IPR000380">
    <property type="entry name" value="Topo_IA"/>
</dbReference>
<feature type="domain" description="Topo IA-type catalytic" evidence="11">
    <location>
        <begin position="142"/>
        <end position="589"/>
    </location>
</feature>
<dbReference type="Proteomes" id="UP000249799">
    <property type="component" value="Chromosome"/>
</dbReference>
<dbReference type="InterPro" id="IPR023405">
    <property type="entry name" value="Topo_IA_core_domain"/>
</dbReference>
<feature type="compositionally biased region" description="Basic residues" evidence="9">
    <location>
        <begin position="706"/>
        <end position="718"/>
    </location>
</feature>
<dbReference type="InterPro" id="IPR013824">
    <property type="entry name" value="Topo_IA_cen_sub1"/>
</dbReference>
<dbReference type="CDD" id="cd03363">
    <property type="entry name" value="TOPRIM_TopoIA_TopoI"/>
    <property type="match status" value="1"/>
</dbReference>
<keyword evidence="3" id="KW-0479">Metal-binding</keyword>
<comment type="function">
    <text evidence="8">Releases the supercoiling and torsional tension of DNA, which is introduced during the DNA replication and transcription, by transiently cleaving and rejoining one strand of the DNA duplex. Introduces a single-strand break via transesterification at a target site in duplex DNA. The scissile phosphodiester is attacked by the catalytic tyrosine of the enzyme, resulting in the formation of a DNA-(5'-phosphotyrosyl)-enzyme intermediate and the expulsion of a 3'-OH DNA strand. The free DNA strand then undergoes passage around the unbroken strand, thus removing DNA supercoils. Finally, in the religation step, the DNA 3'-OH attacks the covalent intermediate to expel the active-site tyrosine and restore the DNA phosphodiester backbone.</text>
</comment>
<evidence type="ECO:0000256" key="3">
    <source>
        <dbReference type="ARBA" id="ARBA00022723"/>
    </source>
</evidence>
<dbReference type="SMART" id="SM00437">
    <property type="entry name" value="TOP1Ac"/>
    <property type="match status" value="1"/>
</dbReference>
<dbReference type="InterPro" id="IPR005733">
    <property type="entry name" value="TopoI_bac-type"/>
</dbReference>
<dbReference type="GO" id="GO:0046872">
    <property type="term" value="F:metal ion binding"/>
    <property type="evidence" value="ECO:0007669"/>
    <property type="project" value="UniProtKB-KW"/>
</dbReference>
<comment type="caution">
    <text evidence="8">Lacks conserved residue(s) required for the propagation of feature annotation.</text>
</comment>
<sequence length="914" mass="101239">MSKLVIVESPAKAKTIEKYLSGDFRVLASVGHVRDLPDNASQMPEKYRSEPWAKLGVNTEKDFEAVYVVKDASSKKAVAALRKELKDADELYLATDEDREGEAISWHLVELLKPKVPTRRMVFHEITKSAIQNALSATRDIDMDLVQAQEARRILDRLVGYPLSLLVGQKIKYGLSAGRVQSVSVRLLVERERERRAFRTGSYWDIDAELDKSGNNFPASLRSIDGTRLATGKDFDKDTGKIIEGKDVLLLGEKEAKSLLDTLKDSPWEVLSVTKSQYTTSPKAPFITSTLQQEASRKLGMSARQAMSIAQRLYESGRITYMRTDSTNLSKQALSAARAAATALYGAEYVSDAPRIYASKSKGAQEAHEAIRPAGETFVEPKNTGLRGQEYKLYDLIYKRTIASQMANAKKTRTSVDLKAEVDGKELVFRANGLQTDFAGFISAYLESSDDPEAELAERERLLPEMKEGDKVDCTAVDASGHETQPPARYTEASLVKALEEAGIGRPSTYSSIMSKITRDERFARKKGKALVPTYTAFAVIELLEGHFSNLVDLDFTASMEDDLDAIARGATSKVDYLHSFYRAKGAFNDQLKAGEEGIDVGEARIVHLEDFDAVLRVGKNGPYAEWESDGEVKKTDVPEDIPPADLTMEDLEKLYAERAQWPKSLGVDPETGKEVIVNTGRYGHYLQLGEPEIVEPEDPGFYKNGKPKPKKKPKTIKPKTASVPKHIHPEEITLDEALSVLRLPRIIGAHPEDGEPIEATIGRYGPYLRHLKNSRSLENPEQVFSLSVEEAVAILNKPKARRGGQKVLKEIGEDPDSGDMINVLDGRYGPYVKLGKTNASLPKGTNPDEITLERALELIAERRAKTGTKTTKKATKKKTTKKKSTSKKTTKKKPAKKAAKKTTTKKTAAKKKD</sequence>
<dbReference type="Gene3D" id="2.70.20.10">
    <property type="entry name" value="Topoisomerase I, domain 3"/>
    <property type="match status" value="1"/>
</dbReference>
<feature type="site" description="Interaction with DNA" evidence="8">
    <location>
        <position position="152"/>
    </location>
</feature>
<keyword evidence="13" id="KW-1185">Reference proteome</keyword>
<dbReference type="RefSeq" id="WP_111331641.1">
    <property type="nucleotide sequence ID" value="NZ_CP030032.1"/>
</dbReference>
<dbReference type="KEGG" id="bsed:DN745_01890"/>
<accession>A0A2Z4FGN6</accession>
<dbReference type="NCBIfam" id="TIGR01051">
    <property type="entry name" value="topA_bact"/>
    <property type="match status" value="1"/>
</dbReference>
<dbReference type="PROSITE" id="PS00396">
    <property type="entry name" value="TOPO_IA_1"/>
    <property type="match status" value="1"/>
</dbReference>
<evidence type="ECO:0000256" key="4">
    <source>
        <dbReference type="ARBA" id="ARBA00022842"/>
    </source>
</evidence>
<evidence type="ECO:0000256" key="1">
    <source>
        <dbReference type="ARBA" id="ARBA00000213"/>
    </source>
</evidence>
<dbReference type="InterPro" id="IPR013826">
    <property type="entry name" value="Topo_IA_cen_sub3"/>
</dbReference>
<dbReference type="PROSITE" id="PS50880">
    <property type="entry name" value="TOPRIM"/>
    <property type="match status" value="1"/>
</dbReference>
<comment type="catalytic activity">
    <reaction evidence="1 8">
        <text>ATP-independent breakage of single-stranded DNA, followed by passage and rejoining.</text>
        <dbReference type="EC" id="5.6.2.1"/>
    </reaction>
</comment>
<feature type="site" description="Interaction with DNA" evidence="8">
    <location>
        <position position="323"/>
    </location>
</feature>
<dbReference type="Pfam" id="PF01751">
    <property type="entry name" value="Toprim"/>
    <property type="match status" value="1"/>
</dbReference>
<evidence type="ECO:0000256" key="6">
    <source>
        <dbReference type="ARBA" id="ARBA00023125"/>
    </source>
</evidence>
<reference evidence="12 13" key="1">
    <citation type="submission" date="2018-06" db="EMBL/GenBank/DDBJ databases">
        <title>Lujinxingia sediminis gen. nov. sp. nov., a new facultative anaerobic member of the class Deltaproteobacteria, and proposal of Lujinxingaceae fam. nov.</title>
        <authorList>
            <person name="Guo L.-Y."/>
            <person name="Li C.-M."/>
            <person name="Wang S."/>
            <person name="Du Z.-J."/>
        </authorList>
    </citation>
    <scope>NUCLEOTIDE SEQUENCE [LARGE SCALE GENOMIC DNA]</scope>
    <source>
        <strain evidence="12 13">FA350</strain>
    </source>
</reference>
<protein>
    <recommendedName>
        <fullName evidence="8">DNA topoisomerase 1</fullName>
        <ecNumber evidence="8">5.6.2.1</ecNumber>
    </recommendedName>
    <alternativeName>
        <fullName evidence="8">DNA topoisomerase I</fullName>
    </alternativeName>
</protein>
<dbReference type="GO" id="GO:0003917">
    <property type="term" value="F:DNA topoisomerase type I (single strand cut, ATP-independent) activity"/>
    <property type="evidence" value="ECO:0007669"/>
    <property type="project" value="UniProtKB-UniRule"/>
</dbReference>
<proteinExistence type="inferred from homology"/>
<feature type="site" description="Interaction with DNA" evidence="8">
    <location>
        <position position="32"/>
    </location>
</feature>
<dbReference type="InterPro" id="IPR013825">
    <property type="entry name" value="Topo_IA_cen_sub2"/>
</dbReference>
<dbReference type="EC" id="5.6.2.1" evidence="8"/>
<dbReference type="InterPro" id="IPR025589">
    <property type="entry name" value="Toprim_C_rpt"/>
</dbReference>
<dbReference type="EMBL" id="CP030032">
    <property type="protein sequence ID" value="AWV88151.1"/>
    <property type="molecule type" value="Genomic_DNA"/>
</dbReference>
<feature type="region of interest" description="Disordered" evidence="9">
    <location>
        <begin position="697"/>
        <end position="724"/>
    </location>
</feature>
<comment type="subunit">
    <text evidence="8">Monomer.</text>
</comment>